<accession>A0A4Q8AGK0</accession>
<comment type="caution">
    <text evidence="2">The sequence shown here is derived from an EMBL/GenBank/DDBJ whole genome shotgun (WGS) entry which is preliminary data.</text>
</comment>
<organism evidence="2 3">
    <name type="scientific">Zhihengliuella halotolerans</name>
    <dbReference type="NCBI Taxonomy" id="370736"/>
    <lineage>
        <taxon>Bacteria</taxon>
        <taxon>Bacillati</taxon>
        <taxon>Actinomycetota</taxon>
        <taxon>Actinomycetes</taxon>
        <taxon>Micrococcales</taxon>
        <taxon>Micrococcaceae</taxon>
        <taxon>Zhihengliuella</taxon>
    </lineage>
</organism>
<keyword evidence="1" id="KW-0812">Transmembrane</keyword>
<reference evidence="2 3" key="1">
    <citation type="submission" date="2019-02" db="EMBL/GenBank/DDBJ databases">
        <title>Sequencing the genomes of 1000 actinobacteria strains.</title>
        <authorList>
            <person name="Klenk H.-P."/>
        </authorList>
    </citation>
    <scope>NUCLEOTIDE SEQUENCE [LARGE SCALE GENOMIC DNA]</scope>
    <source>
        <strain evidence="2 3">DSM 17364</strain>
    </source>
</reference>
<gene>
    <name evidence="2" type="ORF">EV380_3113</name>
</gene>
<protein>
    <submittedName>
        <fullName evidence="2">Uncharacterized protein</fullName>
    </submittedName>
</protein>
<evidence type="ECO:0000313" key="3">
    <source>
        <dbReference type="Proteomes" id="UP000292685"/>
    </source>
</evidence>
<keyword evidence="3" id="KW-1185">Reference proteome</keyword>
<keyword evidence="1" id="KW-0472">Membrane</keyword>
<keyword evidence="1" id="KW-1133">Transmembrane helix</keyword>
<feature type="transmembrane region" description="Helical" evidence="1">
    <location>
        <begin position="78"/>
        <end position="97"/>
    </location>
</feature>
<dbReference type="AlphaFoldDB" id="A0A4Q8AGK0"/>
<proteinExistence type="predicted"/>
<feature type="transmembrane region" description="Helical" evidence="1">
    <location>
        <begin position="49"/>
        <end position="66"/>
    </location>
</feature>
<evidence type="ECO:0000256" key="1">
    <source>
        <dbReference type="SAM" id="Phobius"/>
    </source>
</evidence>
<dbReference type="EMBL" id="SHLA01000001">
    <property type="protein sequence ID" value="RZU63492.1"/>
    <property type="molecule type" value="Genomic_DNA"/>
</dbReference>
<dbReference type="Proteomes" id="UP000292685">
    <property type="component" value="Unassembled WGS sequence"/>
</dbReference>
<name>A0A4Q8AGK0_9MICC</name>
<evidence type="ECO:0000313" key="2">
    <source>
        <dbReference type="EMBL" id="RZU63492.1"/>
    </source>
</evidence>
<sequence length="140" mass="15285">MLALVVLFIVAISAPFFMIAGRAWSGRSRRWAVDRPEYGAFHRLNYLPLKAGAAGIWVLSFIPGAMARVSGSDAAEAIEFYTVFPVGMVLVAAKFWWPAALAPQWQKEWVARGGDVGAVDVPLWGPGETVPERAKKKGLQ</sequence>